<reference evidence="2 3" key="1">
    <citation type="journal article" date="2024" name="Commun. Biol.">
        <title>Comparative genomic analysis of thermophilic fungi reveals convergent evolutionary adaptations and gene losses.</title>
        <authorList>
            <person name="Steindorff A.S."/>
            <person name="Aguilar-Pontes M.V."/>
            <person name="Robinson A.J."/>
            <person name="Andreopoulos B."/>
            <person name="LaButti K."/>
            <person name="Kuo A."/>
            <person name="Mondo S."/>
            <person name="Riley R."/>
            <person name="Otillar R."/>
            <person name="Haridas S."/>
            <person name="Lipzen A."/>
            <person name="Grimwood J."/>
            <person name="Schmutz J."/>
            <person name="Clum A."/>
            <person name="Reid I.D."/>
            <person name="Moisan M.C."/>
            <person name="Butler G."/>
            <person name="Nguyen T.T.M."/>
            <person name="Dewar K."/>
            <person name="Conant G."/>
            <person name="Drula E."/>
            <person name="Henrissat B."/>
            <person name="Hansel C."/>
            <person name="Singer S."/>
            <person name="Hutchinson M.I."/>
            <person name="de Vries R.P."/>
            <person name="Natvig D.O."/>
            <person name="Powell A.J."/>
            <person name="Tsang A."/>
            <person name="Grigoriev I.V."/>
        </authorList>
    </citation>
    <scope>NUCLEOTIDE SEQUENCE [LARGE SCALE GENOMIC DNA]</scope>
    <source>
        <strain evidence="2 3">ATCC 24622</strain>
    </source>
</reference>
<dbReference type="EMBL" id="JAZHXJ010000642">
    <property type="protein sequence ID" value="KAL1855192.1"/>
    <property type="molecule type" value="Genomic_DNA"/>
</dbReference>
<sequence length="295" mass="30847">MRPSYIRDALLASVVAGNGAMALSGRNGTTCTYPKLYDAKLEDLTGGLESGCFTSVDLVKTYLARIDEVNDQLHAVLEVNPDALDIAAQLDAERAAGHTRGPLHGIPILVKDNIATCDKMNNTAGSYALLGAKVPRDSPTVAKLRAAGAVILGKTNLSQWAQYRSNNGTSGWSSVGGQVYGPYYPHEDPYGSSSGSGVASALGLAFASLGTETHGSIVMPSNRAHCVGIKPSVGLTSRYLVVPISLHQDTVGPIARSVRDAATVLSVIAGADEYDSYTSAIPNGGVLPDYLRARQ</sequence>
<gene>
    <name evidence="2" type="ORF">VTK73DRAFT_8628</name>
</gene>
<comment type="caution">
    <text evidence="2">The sequence shown here is derived from an EMBL/GenBank/DDBJ whole genome shotgun (WGS) entry which is preliminary data.</text>
</comment>
<dbReference type="InterPro" id="IPR036928">
    <property type="entry name" value="AS_sf"/>
</dbReference>
<dbReference type="PANTHER" id="PTHR42678">
    <property type="entry name" value="AMIDASE"/>
    <property type="match status" value="1"/>
</dbReference>
<evidence type="ECO:0000313" key="3">
    <source>
        <dbReference type="Proteomes" id="UP001586593"/>
    </source>
</evidence>
<dbReference type="Pfam" id="PF01425">
    <property type="entry name" value="Amidase"/>
    <property type="match status" value="1"/>
</dbReference>
<keyword evidence="3" id="KW-1185">Reference proteome</keyword>
<accession>A0ABR3W7I6</accession>
<feature type="domain" description="Amidase" evidence="1">
    <location>
        <begin position="57"/>
        <end position="282"/>
    </location>
</feature>
<dbReference type="SUPFAM" id="SSF75304">
    <property type="entry name" value="Amidase signature (AS) enzymes"/>
    <property type="match status" value="1"/>
</dbReference>
<organism evidence="2 3">
    <name type="scientific">Phialemonium thermophilum</name>
    <dbReference type="NCBI Taxonomy" id="223376"/>
    <lineage>
        <taxon>Eukaryota</taxon>
        <taxon>Fungi</taxon>
        <taxon>Dikarya</taxon>
        <taxon>Ascomycota</taxon>
        <taxon>Pezizomycotina</taxon>
        <taxon>Sordariomycetes</taxon>
        <taxon>Sordariomycetidae</taxon>
        <taxon>Cephalothecales</taxon>
        <taxon>Cephalothecaceae</taxon>
        <taxon>Phialemonium</taxon>
    </lineage>
</organism>
<dbReference type="InterPro" id="IPR023631">
    <property type="entry name" value="Amidase_dom"/>
</dbReference>
<dbReference type="PANTHER" id="PTHR42678:SF34">
    <property type="entry name" value="OS04G0183300 PROTEIN"/>
    <property type="match status" value="1"/>
</dbReference>
<proteinExistence type="predicted"/>
<protein>
    <recommendedName>
        <fullName evidence="1">Amidase domain-containing protein</fullName>
    </recommendedName>
</protein>
<dbReference type="Proteomes" id="UP001586593">
    <property type="component" value="Unassembled WGS sequence"/>
</dbReference>
<evidence type="ECO:0000259" key="1">
    <source>
        <dbReference type="Pfam" id="PF01425"/>
    </source>
</evidence>
<name>A0ABR3W7I6_9PEZI</name>
<dbReference type="Gene3D" id="3.90.1300.10">
    <property type="entry name" value="Amidase signature (AS) domain"/>
    <property type="match status" value="1"/>
</dbReference>
<evidence type="ECO:0000313" key="2">
    <source>
        <dbReference type="EMBL" id="KAL1855192.1"/>
    </source>
</evidence>